<dbReference type="SUPFAM" id="SSF52540">
    <property type="entry name" value="P-loop containing nucleoside triphosphate hydrolases"/>
    <property type="match status" value="1"/>
</dbReference>
<feature type="compositionally biased region" description="Low complexity" evidence="1">
    <location>
        <begin position="638"/>
        <end position="655"/>
    </location>
</feature>
<dbReference type="Proteomes" id="UP001596409">
    <property type="component" value="Unassembled WGS sequence"/>
</dbReference>
<evidence type="ECO:0000256" key="1">
    <source>
        <dbReference type="SAM" id="MobiDB-lite"/>
    </source>
</evidence>
<dbReference type="EMBL" id="JBHSYM010000087">
    <property type="protein sequence ID" value="MFC7017093.1"/>
    <property type="molecule type" value="Genomic_DNA"/>
</dbReference>
<evidence type="ECO:0000313" key="3">
    <source>
        <dbReference type="Proteomes" id="UP001596409"/>
    </source>
</evidence>
<dbReference type="PANTHER" id="PTHR47691:SF3">
    <property type="entry name" value="HTH-TYPE TRANSCRIPTIONAL REGULATOR RV0890C-RELATED"/>
    <property type="match status" value="1"/>
</dbReference>
<name>A0ABW2EAQ7_9ACTN</name>
<feature type="region of interest" description="Disordered" evidence="1">
    <location>
        <begin position="634"/>
        <end position="655"/>
    </location>
</feature>
<dbReference type="RefSeq" id="WP_189877649.1">
    <property type="nucleotide sequence ID" value="NZ_BMWA01000024.1"/>
</dbReference>
<comment type="caution">
    <text evidence="2">The sequence shown here is derived from an EMBL/GenBank/DDBJ whole genome shotgun (WGS) entry which is preliminary data.</text>
</comment>
<keyword evidence="2" id="KW-0547">Nucleotide-binding</keyword>
<dbReference type="GO" id="GO:0005524">
    <property type="term" value="F:ATP binding"/>
    <property type="evidence" value="ECO:0007669"/>
    <property type="project" value="UniProtKB-KW"/>
</dbReference>
<organism evidence="2 3">
    <name type="scientific">Streptomyces viridiviolaceus</name>
    <dbReference type="NCBI Taxonomy" id="68282"/>
    <lineage>
        <taxon>Bacteria</taxon>
        <taxon>Bacillati</taxon>
        <taxon>Actinomycetota</taxon>
        <taxon>Actinomycetes</taxon>
        <taxon>Kitasatosporales</taxon>
        <taxon>Streptomycetaceae</taxon>
        <taxon>Streptomyces</taxon>
    </lineage>
</organism>
<sequence>MWSYVGGVSVLSEARSREPGGLVGRAEEEAALRALLAGHRLVTVSGCAGVGKSRLACAVTDTMTHRPWRRVVTVRWQGRGQGVPGALGAAAVGALTGVRPQRDTADAGTVVRNLPEEATLLLLDDVDPVHAECIGLVQHLLMARPTLRVLVTSRHCLGLGDERVLTLGPLSLETPDGTGGRPAAVELFERRARAVVSGFRATGADLAAVEDVCRTLEGVPLAIELAAAQLARHSVRELAGKLEHHQSWLTGRHSGLRRHRSLRDAVGAGYVLCERPERVVWARASIFAGSFAESTAVYLCAGGGVEPQDVPGCLARLAARGVLETVGDPGGVRPPRYRMMSAVREFGAARLKEAGEFPVAAERRLGHCRRVAAVAENLWSTGGQRQAVQLLGSERDDLTATLRHALTQPDHAEAALETALNLWFWWGVYDNAAEGRDHLGRLLPLCDADSALRVRGLWLAAWLTVHSDQPAAESLLGRAWPAAVLAGDDALVGRIAHVEGLLALHRQDERAAAEHFRQAADIIPPYAPGGPSAAVSHAALAVVQAGFAPSRAQRSARRAFTVPGVREDAWATAVARCAGAYVDHRSGHSGRARQRARRALAALDPELPAPHVLAALRQLISDIESGAANRRRLPFVPTPRAGRPADAAAASPVPR</sequence>
<protein>
    <submittedName>
        <fullName evidence="2">ATP-binding protein</fullName>
    </submittedName>
</protein>
<gene>
    <name evidence="2" type="ORF">ACFQMH_36510</name>
</gene>
<dbReference type="PRINTS" id="PR00364">
    <property type="entry name" value="DISEASERSIST"/>
</dbReference>
<dbReference type="Gene3D" id="3.40.50.300">
    <property type="entry name" value="P-loop containing nucleotide triphosphate hydrolases"/>
    <property type="match status" value="1"/>
</dbReference>
<keyword evidence="3" id="KW-1185">Reference proteome</keyword>
<keyword evidence="2" id="KW-0067">ATP-binding</keyword>
<proteinExistence type="predicted"/>
<reference evidence="3" key="1">
    <citation type="journal article" date="2019" name="Int. J. Syst. Evol. Microbiol.">
        <title>The Global Catalogue of Microorganisms (GCM) 10K type strain sequencing project: providing services to taxonomists for standard genome sequencing and annotation.</title>
        <authorList>
            <consortium name="The Broad Institute Genomics Platform"/>
            <consortium name="The Broad Institute Genome Sequencing Center for Infectious Disease"/>
            <person name="Wu L."/>
            <person name="Ma J."/>
        </authorList>
    </citation>
    <scope>NUCLEOTIDE SEQUENCE [LARGE SCALE GENOMIC DNA]</scope>
    <source>
        <strain evidence="3">JCM 4855</strain>
    </source>
</reference>
<evidence type="ECO:0000313" key="2">
    <source>
        <dbReference type="EMBL" id="MFC7017093.1"/>
    </source>
</evidence>
<dbReference type="InterPro" id="IPR027417">
    <property type="entry name" value="P-loop_NTPase"/>
</dbReference>
<dbReference type="PANTHER" id="PTHR47691">
    <property type="entry name" value="REGULATOR-RELATED"/>
    <property type="match status" value="1"/>
</dbReference>
<accession>A0ABW2EAQ7</accession>